<name>A0ACC4AW47_POPAL</name>
<accession>A0ACC4AW47</accession>
<dbReference type="EMBL" id="RCHU02000015">
    <property type="protein sequence ID" value="KAL3570463.1"/>
    <property type="molecule type" value="Genomic_DNA"/>
</dbReference>
<evidence type="ECO:0000313" key="2">
    <source>
        <dbReference type="Proteomes" id="UP000309997"/>
    </source>
</evidence>
<dbReference type="Proteomes" id="UP000309997">
    <property type="component" value="Unassembled WGS sequence"/>
</dbReference>
<reference evidence="1 2" key="1">
    <citation type="journal article" date="2024" name="Plant Biotechnol. J.">
        <title>Genome and CRISPR/Cas9 system of a widespread forest tree (Populus alba) in the world.</title>
        <authorList>
            <person name="Liu Y.J."/>
            <person name="Jiang P.F."/>
            <person name="Han X.M."/>
            <person name="Li X.Y."/>
            <person name="Wang H.M."/>
            <person name="Wang Y.J."/>
            <person name="Wang X.X."/>
            <person name="Zeng Q.Y."/>
        </authorList>
    </citation>
    <scope>NUCLEOTIDE SEQUENCE [LARGE SCALE GENOMIC DNA]</scope>
    <source>
        <strain evidence="2">cv. PAL-ZL1</strain>
    </source>
</reference>
<protein>
    <submittedName>
        <fullName evidence="1">Uncharacterized protein</fullName>
    </submittedName>
</protein>
<organism evidence="1 2">
    <name type="scientific">Populus alba</name>
    <name type="common">White poplar</name>
    <dbReference type="NCBI Taxonomy" id="43335"/>
    <lineage>
        <taxon>Eukaryota</taxon>
        <taxon>Viridiplantae</taxon>
        <taxon>Streptophyta</taxon>
        <taxon>Embryophyta</taxon>
        <taxon>Tracheophyta</taxon>
        <taxon>Spermatophyta</taxon>
        <taxon>Magnoliopsida</taxon>
        <taxon>eudicotyledons</taxon>
        <taxon>Gunneridae</taxon>
        <taxon>Pentapetalae</taxon>
        <taxon>rosids</taxon>
        <taxon>fabids</taxon>
        <taxon>Malpighiales</taxon>
        <taxon>Salicaceae</taxon>
        <taxon>Saliceae</taxon>
        <taxon>Populus</taxon>
    </lineage>
</organism>
<evidence type="ECO:0000313" key="1">
    <source>
        <dbReference type="EMBL" id="KAL3570463.1"/>
    </source>
</evidence>
<comment type="caution">
    <text evidence="1">The sequence shown here is derived from an EMBL/GenBank/DDBJ whole genome shotgun (WGS) entry which is preliminary data.</text>
</comment>
<keyword evidence="2" id="KW-1185">Reference proteome</keyword>
<gene>
    <name evidence="1" type="ORF">D5086_027712</name>
</gene>
<sequence length="68" mass="8071">MNMKKLEKERSYVVVSYTERERMPKPERADEVWRKSEEGRTDGLRWKIARVSCCSFSQSLKLRADAAF</sequence>
<proteinExistence type="predicted"/>